<feature type="domain" description="Replication protein A C-terminal" evidence="7">
    <location>
        <begin position="158"/>
        <end position="245"/>
    </location>
</feature>
<dbReference type="Pfam" id="PF01336">
    <property type="entry name" value="tRNA_anti-codon"/>
    <property type="match status" value="1"/>
</dbReference>
<protein>
    <submittedName>
        <fullName evidence="8">CSON006869 protein</fullName>
    </submittedName>
</protein>
<dbReference type="Pfam" id="PF08784">
    <property type="entry name" value="RPA_C"/>
    <property type="match status" value="1"/>
</dbReference>
<dbReference type="GO" id="GO:0000781">
    <property type="term" value="C:chromosome, telomeric region"/>
    <property type="evidence" value="ECO:0007669"/>
    <property type="project" value="TreeGrafter"/>
</dbReference>
<reference evidence="8" key="1">
    <citation type="submission" date="2018-07" db="EMBL/GenBank/DDBJ databases">
        <authorList>
            <person name="Quirk P.G."/>
            <person name="Krulwich T.A."/>
        </authorList>
    </citation>
    <scope>NUCLEOTIDE SEQUENCE</scope>
</reference>
<dbReference type="InterPro" id="IPR036390">
    <property type="entry name" value="WH_DNA-bd_sf"/>
</dbReference>
<evidence type="ECO:0000256" key="5">
    <source>
        <dbReference type="SAM" id="MobiDB-lite"/>
    </source>
</evidence>
<evidence type="ECO:0000256" key="2">
    <source>
        <dbReference type="ARBA" id="ARBA00007815"/>
    </source>
</evidence>
<comment type="subcellular location">
    <subcellularLocation>
        <location evidence="1">Nucleus</location>
    </subcellularLocation>
</comment>
<dbReference type="SUPFAM" id="SSF50249">
    <property type="entry name" value="Nucleic acid-binding proteins"/>
    <property type="match status" value="1"/>
</dbReference>
<keyword evidence="4" id="KW-0539">Nucleus</keyword>
<feature type="region of interest" description="Disordered" evidence="5">
    <location>
        <begin position="1"/>
        <end position="22"/>
    </location>
</feature>
<dbReference type="GO" id="GO:0000724">
    <property type="term" value="P:double-strand break repair via homologous recombination"/>
    <property type="evidence" value="ECO:0007669"/>
    <property type="project" value="TreeGrafter"/>
</dbReference>
<dbReference type="Gene3D" id="2.40.50.140">
    <property type="entry name" value="Nucleic acid-binding proteins"/>
    <property type="match status" value="1"/>
</dbReference>
<accession>A0A336M0F2</accession>
<dbReference type="InterPro" id="IPR014892">
    <property type="entry name" value="RPA_C"/>
</dbReference>
<dbReference type="PANTHER" id="PTHR13989:SF16">
    <property type="entry name" value="REPLICATION PROTEIN A2"/>
    <property type="match status" value="1"/>
</dbReference>
<dbReference type="VEuPathDB" id="VectorBase:CSON006869"/>
<feature type="compositionally biased region" description="Polar residues" evidence="5">
    <location>
        <begin position="11"/>
        <end position="21"/>
    </location>
</feature>
<evidence type="ECO:0000256" key="4">
    <source>
        <dbReference type="ARBA" id="ARBA00023242"/>
    </source>
</evidence>
<comment type="similarity">
    <text evidence="2">Belongs to the replication factor A protein 2 family.</text>
</comment>
<dbReference type="AlphaFoldDB" id="A0A336M0F2"/>
<evidence type="ECO:0000313" key="8">
    <source>
        <dbReference type="EMBL" id="SSX22489.1"/>
    </source>
</evidence>
<sequence>MNDSFGAGGFNPNSTTAQGAGNETKKDGILPVCIRQLLLVDDEVKMFDLSYSMVNLVAIVRKIDYTSTKITYTLEDHTGRIEAYYWLEDENSQQPKVTTNAYARVIGSLRNNAENKTIIIYHAEEVEKINDRTTHLLEVLFCRFKAEQFAKGGVLPRNGQSMTAALGGGSSSAGAPMETTDDIAPNGLSGKNLLILQVVKNYDGPDQDNGISRQEVYEKVPKIPKTEVDAILEYMMSEGFIYSTICADNFKSVE</sequence>
<feature type="domain" description="OB" evidence="6">
    <location>
        <begin position="54"/>
        <end position="123"/>
    </location>
</feature>
<dbReference type="GO" id="GO:0003697">
    <property type="term" value="F:single-stranded DNA binding"/>
    <property type="evidence" value="ECO:0007669"/>
    <property type="project" value="TreeGrafter"/>
</dbReference>
<dbReference type="InterPro" id="IPR004365">
    <property type="entry name" value="NA-bd_OB_tRNA"/>
</dbReference>
<dbReference type="EMBL" id="UFQT01000258">
    <property type="protein sequence ID" value="SSX22489.1"/>
    <property type="molecule type" value="Genomic_DNA"/>
</dbReference>
<evidence type="ECO:0000259" key="7">
    <source>
        <dbReference type="Pfam" id="PF08784"/>
    </source>
</evidence>
<evidence type="ECO:0000256" key="1">
    <source>
        <dbReference type="ARBA" id="ARBA00004123"/>
    </source>
</evidence>
<dbReference type="GO" id="GO:0005662">
    <property type="term" value="C:DNA replication factor A complex"/>
    <property type="evidence" value="ECO:0007669"/>
    <property type="project" value="TreeGrafter"/>
</dbReference>
<dbReference type="InterPro" id="IPR012340">
    <property type="entry name" value="NA-bd_OB-fold"/>
</dbReference>
<dbReference type="OMA" id="SFGNKRY"/>
<evidence type="ECO:0000256" key="3">
    <source>
        <dbReference type="ARBA" id="ARBA00023125"/>
    </source>
</evidence>
<dbReference type="GO" id="GO:0006260">
    <property type="term" value="P:DNA replication"/>
    <property type="evidence" value="ECO:0007669"/>
    <property type="project" value="TreeGrafter"/>
</dbReference>
<evidence type="ECO:0000259" key="6">
    <source>
        <dbReference type="Pfam" id="PF01336"/>
    </source>
</evidence>
<name>A0A336M0F2_CULSO</name>
<dbReference type="GO" id="GO:0035861">
    <property type="term" value="C:site of double-strand break"/>
    <property type="evidence" value="ECO:0007669"/>
    <property type="project" value="TreeGrafter"/>
</dbReference>
<dbReference type="PANTHER" id="PTHR13989">
    <property type="entry name" value="REPLICATION PROTEIN A-RELATED"/>
    <property type="match status" value="1"/>
</dbReference>
<organism evidence="8">
    <name type="scientific">Culicoides sonorensis</name>
    <name type="common">Biting midge</name>
    <dbReference type="NCBI Taxonomy" id="179676"/>
    <lineage>
        <taxon>Eukaryota</taxon>
        <taxon>Metazoa</taxon>
        <taxon>Ecdysozoa</taxon>
        <taxon>Arthropoda</taxon>
        <taxon>Hexapoda</taxon>
        <taxon>Insecta</taxon>
        <taxon>Pterygota</taxon>
        <taxon>Neoptera</taxon>
        <taxon>Endopterygota</taxon>
        <taxon>Diptera</taxon>
        <taxon>Nematocera</taxon>
        <taxon>Chironomoidea</taxon>
        <taxon>Ceratopogonidae</taxon>
        <taxon>Ceratopogoninae</taxon>
        <taxon>Culicoides</taxon>
        <taxon>Monoculicoides</taxon>
    </lineage>
</organism>
<keyword evidence="3" id="KW-0238">DNA-binding</keyword>
<proteinExistence type="inferred from homology"/>
<dbReference type="SUPFAM" id="SSF46785">
    <property type="entry name" value="Winged helix' DNA-binding domain"/>
    <property type="match status" value="1"/>
</dbReference>
<dbReference type="CDD" id="cd04478">
    <property type="entry name" value="RPA2_DBD_D"/>
    <property type="match status" value="1"/>
</dbReference>
<gene>
    <name evidence="8" type="primary">CSON006869</name>
</gene>
<dbReference type="InterPro" id="IPR040260">
    <property type="entry name" value="RFA2-like"/>
</dbReference>
<dbReference type="GO" id="GO:0006289">
    <property type="term" value="P:nucleotide-excision repair"/>
    <property type="evidence" value="ECO:0007669"/>
    <property type="project" value="TreeGrafter"/>
</dbReference>
<dbReference type="InterPro" id="IPR036388">
    <property type="entry name" value="WH-like_DNA-bd_sf"/>
</dbReference>
<dbReference type="Gene3D" id="1.10.10.10">
    <property type="entry name" value="Winged helix-like DNA-binding domain superfamily/Winged helix DNA-binding domain"/>
    <property type="match status" value="1"/>
</dbReference>